<name>A0A8C0XB50_CASCN</name>
<feature type="region of interest" description="Disordered" evidence="1">
    <location>
        <begin position="249"/>
        <end position="291"/>
    </location>
</feature>
<feature type="region of interest" description="Disordered" evidence="1">
    <location>
        <begin position="341"/>
        <end position="375"/>
    </location>
</feature>
<protein>
    <recommendedName>
        <fullName evidence="2">DUF4550 domain-containing protein</fullName>
    </recommendedName>
</protein>
<proteinExistence type="predicted"/>
<feature type="domain" description="DUF4550" evidence="2">
    <location>
        <begin position="116"/>
        <end position="210"/>
    </location>
</feature>
<gene>
    <name evidence="3" type="primary">LOC109696486</name>
</gene>
<dbReference type="Ensembl" id="ENSCCNT00000026611.1">
    <property type="protein sequence ID" value="ENSCCNP00000020618.1"/>
    <property type="gene ID" value="ENSCCNG00000020535.1"/>
</dbReference>
<evidence type="ECO:0000259" key="2">
    <source>
        <dbReference type="Pfam" id="PF15084"/>
    </source>
</evidence>
<accession>A0A8C0XB50</accession>
<feature type="compositionally biased region" description="Basic and acidic residues" evidence="1">
    <location>
        <begin position="341"/>
        <end position="354"/>
    </location>
</feature>
<dbReference type="PANTHER" id="PTHR33667:SF7">
    <property type="entry name" value="RIKEN CDNA 1810020O05 GENE"/>
    <property type="match status" value="1"/>
</dbReference>
<dbReference type="InterPro" id="IPR027876">
    <property type="entry name" value="DUF4550"/>
</dbReference>
<evidence type="ECO:0000313" key="3">
    <source>
        <dbReference type="Ensembl" id="ENSCCNP00000020618.1"/>
    </source>
</evidence>
<evidence type="ECO:0000256" key="1">
    <source>
        <dbReference type="SAM" id="MobiDB-lite"/>
    </source>
</evidence>
<dbReference type="PANTHER" id="PTHR33667">
    <property type="entry name" value="SI:DKEY-57N24.6"/>
    <property type="match status" value="1"/>
</dbReference>
<reference evidence="3" key="1">
    <citation type="submission" date="2023-09" db="UniProtKB">
        <authorList>
            <consortium name="Ensembl"/>
        </authorList>
    </citation>
    <scope>IDENTIFICATION</scope>
</reference>
<dbReference type="AlphaFoldDB" id="A0A8C0XB50"/>
<sequence>MSLHAWEWEDEDRASMEPMSSLASLYQSLSDCDMEEYLRARARAQESDSDDQYSSMGSFVETDSTFDSDVPHVVPCKFIISLAFPVNVGQKGKFTNFTDKYKRHFKVESHVAKACRFYHIEYFILPDDEEPKIVDIVLFPTVAKVFLESGAKTMKPWREGNKIWVSWSQTFNINVTKELLKKINFHKVILRLWDTKDKVSKKVRYYRLKATGYSEDTGSYGKSEILEVRHLVLNQKRLFEVGPEKANSLTEEWDQEYAPGKQEKAGKHSKSPQDSHQAEPETSSRNSEEYEKSLKMDDFTSFWRNTSRPPTTSVAGTTMMEIKESIEKTSLTSLTNILERHRSQIKGKESEWKRKSPQRGKKSQAEEETDSKLAEPWKQSDFSLQLAVMPLLAGMSYLKKLTKL</sequence>
<feature type="compositionally biased region" description="Basic and acidic residues" evidence="1">
    <location>
        <begin position="261"/>
        <end position="279"/>
    </location>
</feature>
<dbReference type="Pfam" id="PF15084">
    <property type="entry name" value="DUF4550"/>
    <property type="match status" value="1"/>
</dbReference>
<organism evidence="3">
    <name type="scientific">Castor canadensis</name>
    <name type="common">American beaver</name>
    <dbReference type="NCBI Taxonomy" id="51338"/>
    <lineage>
        <taxon>Eukaryota</taxon>
        <taxon>Metazoa</taxon>
        <taxon>Chordata</taxon>
        <taxon>Craniata</taxon>
        <taxon>Vertebrata</taxon>
        <taxon>Euteleostomi</taxon>
        <taxon>Mammalia</taxon>
        <taxon>Eutheria</taxon>
        <taxon>Euarchontoglires</taxon>
        <taxon>Glires</taxon>
        <taxon>Rodentia</taxon>
        <taxon>Castorimorpha</taxon>
        <taxon>Castoridae</taxon>
        <taxon>Castor</taxon>
    </lineage>
</organism>